<dbReference type="PANTHER" id="PTHR21301">
    <property type="entry name" value="REVERSE TRANSCRIPTASE"/>
    <property type="match status" value="1"/>
</dbReference>
<dbReference type="InterPro" id="IPR058912">
    <property type="entry name" value="HTH_animal"/>
</dbReference>
<dbReference type="PROSITE" id="PS50878">
    <property type="entry name" value="RT_POL"/>
    <property type="match status" value="1"/>
</dbReference>
<dbReference type="Proteomes" id="UP000024635">
    <property type="component" value="Unassembled WGS sequence"/>
</dbReference>
<dbReference type="AlphaFoldDB" id="A0A016TCF1"/>
<evidence type="ECO:0000259" key="1">
    <source>
        <dbReference type="PROSITE" id="PS50164"/>
    </source>
</evidence>
<keyword evidence="4" id="KW-1185">Reference proteome</keyword>
<comment type="caution">
    <text evidence="3">The sequence shown here is derived from an EMBL/GenBank/DDBJ whole genome shotgun (WGS) entry which is preliminary data.</text>
</comment>
<dbReference type="OrthoDB" id="3212410at2759"/>
<reference evidence="4" key="1">
    <citation type="journal article" date="2015" name="Nat. Genet.">
        <title>The genome and transcriptome of the zoonotic hookworm Ancylostoma ceylanicum identify infection-specific gene families.</title>
        <authorList>
            <person name="Schwarz E.M."/>
            <person name="Hu Y."/>
            <person name="Antoshechkin I."/>
            <person name="Miller M.M."/>
            <person name="Sternberg P.W."/>
            <person name="Aroian R.V."/>
        </authorList>
    </citation>
    <scope>NUCLEOTIDE SEQUENCE</scope>
    <source>
        <strain evidence="4">HY135</strain>
    </source>
</reference>
<feature type="domain" description="GIY-YIG" evidence="1">
    <location>
        <begin position="757"/>
        <end position="851"/>
    </location>
</feature>
<gene>
    <name evidence="3" type="primary">Acey_s0114.g443</name>
    <name evidence="3" type="ORF">Y032_0114g443</name>
</gene>
<dbReference type="CDD" id="cd10442">
    <property type="entry name" value="GIY-YIG_PLEs"/>
    <property type="match status" value="1"/>
</dbReference>
<dbReference type="PANTHER" id="PTHR21301:SF10">
    <property type="entry name" value="REVERSE TRANSCRIPTASE DOMAIN-CONTAINING PROTEIN"/>
    <property type="match status" value="1"/>
</dbReference>
<dbReference type="STRING" id="53326.A0A016TCF1"/>
<accession>A0A016TCF1</accession>
<dbReference type="InterPro" id="IPR000305">
    <property type="entry name" value="GIY-YIG_endonuc"/>
</dbReference>
<proteinExistence type="predicted"/>
<sequence>MRLRDGRILQYLKGLQQQHQISRPTFFVILRYIACHQLATVFDESISFLCRCKSQHVYPKFIDSLFFSIPHQRNTAVRIQIEALKSAVLSACIAERRKRKGHCIREIVMAKELLKRSLSRDLWKAVSLRNRQVCAELRVSERASLKTKFSHLVPSIRPPPFINANTIPPKRCTVIGTNIVDADMLSTLNLGPSFSVSQPVTQNTIDAVLCSVQKFAHELRWRHHREPTVLDRSATLMSSMPFPKSNISVPKPVPPLEPKITALQLNLLRIYNTASKAHVSNMTVAEARGLRKLIRVKDQLRYTVGDKCGGFVVMPKVMDKELTRMALSDATVYEETTRRTFDSLSQQLRTTIRSILFSKMGVKGVARLVVNSPVVPTYYSLTKTHKIGINADLERISVNDIKTRPIISCCGGPTDRISWLLVKLLSPLLKYVGAHIVNVEDFIAAVEGCQMPNSASYVSFDAVSLYTNVDKECATKAVLELLQEHHADVNVLGLTMSELEQLLLATLACNVFRFNNRFYVQKRGLAMGLRLAPLLAIVYLDRIEKMSLTADIILYRRYIDDVFAVGLTSSALHNVLNNLNSHDPNIQFTMEEPDADGFLPFLNTKVRIENGSKELNWYKKPSSKNIIIHSRSAHPIYMKVNVVRNIMKTKEKICGAACTSCNEEIERMLNENGYNKNVATTWYPFASPDGIPLVLPFVDDRISREVNKTVRRSSLPIRLVFKPPPNLKDLLTSSRQYEEKCETPDCRYCTDKKVCGLRGTVYLITCRGCGQKYVGETLRPLHKRLDEHRRALHNPSSYPKNSFSRHRTLVHAQERLPELEVTILHRFLMNPLERKMMEAVEIKRRSPEINNKEEQLEALKLIS</sequence>
<evidence type="ECO:0000313" key="4">
    <source>
        <dbReference type="Proteomes" id="UP000024635"/>
    </source>
</evidence>
<name>A0A016TCF1_9BILA</name>
<dbReference type="EMBL" id="JARK01001450">
    <property type="protein sequence ID" value="EYC00619.1"/>
    <property type="molecule type" value="Genomic_DNA"/>
</dbReference>
<evidence type="ECO:0000313" key="3">
    <source>
        <dbReference type="EMBL" id="EYC00619.1"/>
    </source>
</evidence>
<dbReference type="Pfam" id="PF26215">
    <property type="entry name" value="HTH_animal"/>
    <property type="match status" value="1"/>
</dbReference>
<evidence type="ECO:0008006" key="5">
    <source>
        <dbReference type="Google" id="ProtNLM"/>
    </source>
</evidence>
<feature type="domain" description="Reverse transcriptase" evidence="2">
    <location>
        <begin position="377"/>
        <end position="622"/>
    </location>
</feature>
<organism evidence="3 4">
    <name type="scientific">Ancylostoma ceylanicum</name>
    <dbReference type="NCBI Taxonomy" id="53326"/>
    <lineage>
        <taxon>Eukaryota</taxon>
        <taxon>Metazoa</taxon>
        <taxon>Ecdysozoa</taxon>
        <taxon>Nematoda</taxon>
        <taxon>Chromadorea</taxon>
        <taxon>Rhabditida</taxon>
        <taxon>Rhabditina</taxon>
        <taxon>Rhabditomorpha</taxon>
        <taxon>Strongyloidea</taxon>
        <taxon>Ancylostomatidae</taxon>
        <taxon>Ancylostomatinae</taxon>
        <taxon>Ancylostoma</taxon>
    </lineage>
</organism>
<protein>
    <recommendedName>
        <fullName evidence="5">C2H2-type domain-containing protein</fullName>
    </recommendedName>
</protein>
<dbReference type="InterPro" id="IPR000477">
    <property type="entry name" value="RT_dom"/>
</dbReference>
<dbReference type="PROSITE" id="PS50164">
    <property type="entry name" value="GIY_YIG"/>
    <property type="match status" value="1"/>
</dbReference>
<evidence type="ECO:0000259" key="2">
    <source>
        <dbReference type="PROSITE" id="PS50878"/>
    </source>
</evidence>